<evidence type="ECO:0000313" key="3">
    <source>
        <dbReference type="Proteomes" id="UP001189429"/>
    </source>
</evidence>
<name>A0ABN9T9S5_9DINO</name>
<dbReference type="Proteomes" id="UP001189429">
    <property type="component" value="Unassembled WGS sequence"/>
</dbReference>
<sequence>MHISFQRVGEVRMAKRGLAEEVAGPRGPGPSGARLPDRGRSGLEGREVDRLRFPSPAFQESARAHAAAVGDGVRAPMQIDATSSGACQSSAEAVDELQISFGSSSAMVIAAVTCCLVRGSWYVGSHVLRETGSRSGPLTQ</sequence>
<feature type="compositionally biased region" description="Basic and acidic residues" evidence="1">
    <location>
        <begin position="35"/>
        <end position="46"/>
    </location>
</feature>
<gene>
    <name evidence="2" type="ORF">PCOR1329_LOCUS37001</name>
</gene>
<keyword evidence="3" id="KW-1185">Reference proteome</keyword>
<comment type="caution">
    <text evidence="2">The sequence shown here is derived from an EMBL/GenBank/DDBJ whole genome shotgun (WGS) entry which is preliminary data.</text>
</comment>
<accession>A0ABN9T9S5</accession>
<proteinExistence type="predicted"/>
<reference evidence="2" key="1">
    <citation type="submission" date="2023-10" db="EMBL/GenBank/DDBJ databases">
        <authorList>
            <person name="Chen Y."/>
            <person name="Shah S."/>
            <person name="Dougan E. K."/>
            <person name="Thang M."/>
            <person name="Chan C."/>
        </authorList>
    </citation>
    <scope>NUCLEOTIDE SEQUENCE [LARGE SCALE GENOMIC DNA]</scope>
</reference>
<protein>
    <submittedName>
        <fullName evidence="2">Uncharacterized protein</fullName>
    </submittedName>
</protein>
<evidence type="ECO:0000313" key="2">
    <source>
        <dbReference type="EMBL" id="CAK0841941.1"/>
    </source>
</evidence>
<dbReference type="EMBL" id="CAUYUJ010014493">
    <property type="protein sequence ID" value="CAK0841941.1"/>
    <property type="molecule type" value="Genomic_DNA"/>
</dbReference>
<organism evidence="2 3">
    <name type="scientific">Prorocentrum cordatum</name>
    <dbReference type="NCBI Taxonomy" id="2364126"/>
    <lineage>
        <taxon>Eukaryota</taxon>
        <taxon>Sar</taxon>
        <taxon>Alveolata</taxon>
        <taxon>Dinophyceae</taxon>
        <taxon>Prorocentrales</taxon>
        <taxon>Prorocentraceae</taxon>
        <taxon>Prorocentrum</taxon>
    </lineage>
</organism>
<feature type="region of interest" description="Disordered" evidence="1">
    <location>
        <begin position="19"/>
        <end position="46"/>
    </location>
</feature>
<evidence type="ECO:0000256" key="1">
    <source>
        <dbReference type="SAM" id="MobiDB-lite"/>
    </source>
</evidence>